<dbReference type="OrthoDB" id="5401864at2759"/>
<feature type="region of interest" description="Disordered" evidence="1">
    <location>
        <begin position="17"/>
        <end position="61"/>
    </location>
</feature>
<evidence type="ECO:0000259" key="2">
    <source>
        <dbReference type="Pfam" id="PF14479"/>
    </source>
</evidence>
<dbReference type="Pfam" id="PF14479">
    <property type="entry name" value="HeLo"/>
    <property type="match status" value="1"/>
</dbReference>
<evidence type="ECO:0000313" key="4">
    <source>
        <dbReference type="Proteomes" id="UP000566819"/>
    </source>
</evidence>
<feature type="region of interest" description="Disordered" evidence="1">
    <location>
        <begin position="288"/>
        <end position="308"/>
    </location>
</feature>
<evidence type="ECO:0000256" key="1">
    <source>
        <dbReference type="SAM" id="MobiDB-lite"/>
    </source>
</evidence>
<comment type="caution">
    <text evidence="3">The sequence shown here is derived from an EMBL/GenBank/DDBJ whole genome shotgun (WGS) entry which is preliminary data.</text>
</comment>
<name>A0A8H4QZU6_9HELO</name>
<keyword evidence="4" id="KW-1185">Reference proteome</keyword>
<dbReference type="Gene3D" id="1.20.120.1020">
    <property type="entry name" value="Prion-inhibition and propagation, HeLo domain"/>
    <property type="match status" value="1"/>
</dbReference>
<reference evidence="3 4" key="1">
    <citation type="submission" date="2020-03" db="EMBL/GenBank/DDBJ databases">
        <title>Draft Genome Sequence of Cudoniella acicularis.</title>
        <authorList>
            <person name="Buettner E."/>
            <person name="Kellner H."/>
        </authorList>
    </citation>
    <scope>NUCLEOTIDE SEQUENCE [LARGE SCALE GENOMIC DNA]</scope>
    <source>
        <strain evidence="3 4">DSM 108380</strain>
    </source>
</reference>
<feature type="compositionally biased region" description="Polar residues" evidence="1">
    <location>
        <begin position="48"/>
        <end position="61"/>
    </location>
</feature>
<sequence length="340" mass="38097">MTGVGDVFAFRVESFIPPLDSPNEKKSKSLFSHRNKPSSPEPSPISSRTVSSPISEPARTPSTVVSSLRSLYDRKITQGIQDDAIQARALQSSSNLLGRMKWAATDRSEFFSAVEELTRANDLLESLLRIRSIEDETFMARVSNVDHHSKHTPTPIISILHSTPTQPSISCKLTRMLAIKNIVAAFNEIDIDADPQFQCLGEKQGEEDRANLRIYQDRTLEWTRTQTLAKALQDQSFQDICFQKHYTQLGLFMAFSYAALPFMFKGKKFPQASDYVYYNPVLVESEDATSESKGDENTTNETEIVRGDRAPQSKKAFKNFKFLTSILVSALGLATSIPKL</sequence>
<feature type="domain" description="Prion-inhibition and propagation HeLo" evidence="2">
    <location>
        <begin position="80"/>
        <end position="132"/>
    </location>
</feature>
<dbReference type="InterPro" id="IPR038305">
    <property type="entry name" value="HeLo_sf"/>
</dbReference>
<proteinExistence type="predicted"/>
<dbReference type="EMBL" id="JAAMPI010001985">
    <property type="protein sequence ID" value="KAF4620191.1"/>
    <property type="molecule type" value="Genomic_DNA"/>
</dbReference>
<accession>A0A8H4QZU6</accession>
<protein>
    <recommendedName>
        <fullName evidence="2">Prion-inhibition and propagation HeLo domain-containing protein</fullName>
    </recommendedName>
</protein>
<organism evidence="3 4">
    <name type="scientific">Cudoniella acicularis</name>
    <dbReference type="NCBI Taxonomy" id="354080"/>
    <lineage>
        <taxon>Eukaryota</taxon>
        <taxon>Fungi</taxon>
        <taxon>Dikarya</taxon>
        <taxon>Ascomycota</taxon>
        <taxon>Pezizomycotina</taxon>
        <taxon>Leotiomycetes</taxon>
        <taxon>Helotiales</taxon>
        <taxon>Tricladiaceae</taxon>
        <taxon>Cudoniella</taxon>
    </lineage>
</organism>
<dbReference type="Proteomes" id="UP000566819">
    <property type="component" value="Unassembled WGS sequence"/>
</dbReference>
<gene>
    <name evidence="3" type="ORF">G7Y89_g14630</name>
</gene>
<dbReference type="InterPro" id="IPR029498">
    <property type="entry name" value="HeLo_dom"/>
</dbReference>
<evidence type="ECO:0000313" key="3">
    <source>
        <dbReference type="EMBL" id="KAF4620191.1"/>
    </source>
</evidence>
<dbReference type="AlphaFoldDB" id="A0A8H4QZU6"/>